<dbReference type="EMBL" id="ML004454">
    <property type="protein sequence ID" value="RKP30669.1"/>
    <property type="molecule type" value="Genomic_DNA"/>
</dbReference>
<keyword evidence="1 4" id="KW-0808">Transferase</keyword>
<dbReference type="GO" id="GO:0031415">
    <property type="term" value="C:NatA complex"/>
    <property type="evidence" value="ECO:0007669"/>
    <property type="project" value="TreeGrafter"/>
</dbReference>
<protein>
    <submittedName>
        <fullName evidence="4">Acyl-CoA N-acyltransferase</fullName>
    </submittedName>
</protein>
<dbReference type="Pfam" id="PF00583">
    <property type="entry name" value="Acetyltransf_1"/>
    <property type="match status" value="1"/>
</dbReference>
<dbReference type="GO" id="GO:0016747">
    <property type="term" value="F:acyltransferase activity, transferring groups other than amino-acyl groups"/>
    <property type="evidence" value="ECO:0007669"/>
    <property type="project" value="InterPro"/>
</dbReference>
<accession>A0A4V1J334</accession>
<evidence type="ECO:0000256" key="2">
    <source>
        <dbReference type="ARBA" id="ARBA00023315"/>
    </source>
</evidence>
<dbReference type="SUPFAM" id="SSF55729">
    <property type="entry name" value="Acyl-CoA N-acyltransferases (Nat)"/>
    <property type="match status" value="1"/>
</dbReference>
<dbReference type="PANTHER" id="PTHR42919:SF8">
    <property type="entry name" value="N-ALPHA-ACETYLTRANSFERASE 50"/>
    <property type="match status" value="1"/>
</dbReference>
<dbReference type="CDD" id="cd04301">
    <property type="entry name" value="NAT_SF"/>
    <property type="match status" value="1"/>
</dbReference>
<dbReference type="OrthoDB" id="47374at2759"/>
<dbReference type="InterPro" id="IPR016181">
    <property type="entry name" value="Acyl_CoA_acyltransferase"/>
</dbReference>
<feature type="domain" description="N-acetyltransferase" evidence="3">
    <location>
        <begin position="6"/>
        <end position="174"/>
    </location>
</feature>
<dbReference type="AlphaFoldDB" id="A0A4V1J334"/>
<evidence type="ECO:0000313" key="4">
    <source>
        <dbReference type="EMBL" id="RKP30669.1"/>
    </source>
</evidence>
<proteinExistence type="predicted"/>
<evidence type="ECO:0000256" key="1">
    <source>
        <dbReference type="ARBA" id="ARBA00022679"/>
    </source>
</evidence>
<sequence>MGRSTIMLDDLTPNNLATFKVINSACLPTTYSDTWYNELFNAGQLSRLAFFSELPVGAIKAKLVNLSHNIPSFEVSVATQVNSKIVPNGVYLESLAVLPSYRGYGVGSALLDWLIAKAKERFVHDIVLHVHVDNAQAIEWYKKKGFEQLPDVIKDYYKQQGLLNPDACFLTLKI</sequence>
<dbReference type="InterPro" id="IPR051556">
    <property type="entry name" value="N-term/lysine_N-AcTrnsfr"/>
</dbReference>
<reference evidence="5" key="1">
    <citation type="journal article" date="2018" name="Nat. Microbiol.">
        <title>Leveraging single-cell genomics to expand the fungal tree of life.</title>
        <authorList>
            <person name="Ahrendt S.R."/>
            <person name="Quandt C.A."/>
            <person name="Ciobanu D."/>
            <person name="Clum A."/>
            <person name="Salamov A."/>
            <person name="Andreopoulos B."/>
            <person name="Cheng J.F."/>
            <person name="Woyke T."/>
            <person name="Pelin A."/>
            <person name="Henrissat B."/>
            <person name="Reynolds N.K."/>
            <person name="Benny G.L."/>
            <person name="Smith M.E."/>
            <person name="James T.Y."/>
            <person name="Grigoriev I.V."/>
        </authorList>
    </citation>
    <scope>NUCLEOTIDE SEQUENCE [LARGE SCALE GENOMIC DNA]</scope>
    <source>
        <strain evidence="5">Baker2002</strain>
    </source>
</reference>
<organism evidence="4 5">
    <name type="scientific">Metschnikowia bicuspidata</name>
    <dbReference type="NCBI Taxonomy" id="27322"/>
    <lineage>
        <taxon>Eukaryota</taxon>
        <taxon>Fungi</taxon>
        <taxon>Dikarya</taxon>
        <taxon>Ascomycota</taxon>
        <taxon>Saccharomycotina</taxon>
        <taxon>Pichiomycetes</taxon>
        <taxon>Metschnikowiaceae</taxon>
        <taxon>Metschnikowia</taxon>
    </lineage>
</organism>
<dbReference type="PROSITE" id="PS51186">
    <property type="entry name" value="GNAT"/>
    <property type="match status" value="1"/>
</dbReference>
<keyword evidence="5" id="KW-1185">Reference proteome</keyword>
<dbReference type="Proteomes" id="UP000268321">
    <property type="component" value="Unassembled WGS sequence"/>
</dbReference>
<evidence type="ECO:0000259" key="3">
    <source>
        <dbReference type="PROSITE" id="PS51186"/>
    </source>
</evidence>
<dbReference type="PANTHER" id="PTHR42919">
    <property type="entry name" value="N-ALPHA-ACETYLTRANSFERASE"/>
    <property type="match status" value="1"/>
</dbReference>
<dbReference type="Gene3D" id="3.40.630.30">
    <property type="match status" value="1"/>
</dbReference>
<gene>
    <name evidence="4" type="ORF">METBISCDRAFT_15723</name>
</gene>
<keyword evidence="2 4" id="KW-0012">Acyltransferase</keyword>
<name>A0A4V1J334_9ASCO</name>
<dbReference type="GO" id="GO:0007064">
    <property type="term" value="P:mitotic sister chromatid cohesion"/>
    <property type="evidence" value="ECO:0007669"/>
    <property type="project" value="TreeGrafter"/>
</dbReference>
<dbReference type="InterPro" id="IPR000182">
    <property type="entry name" value="GNAT_dom"/>
</dbReference>
<evidence type="ECO:0000313" key="5">
    <source>
        <dbReference type="Proteomes" id="UP000268321"/>
    </source>
</evidence>